<organism evidence="2 3">
    <name type="scientific">Nonomuraea spiralis</name>
    <dbReference type="NCBI Taxonomy" id="46182"/>
    <lineage>
        <taxon>Bacteria</taxon>
        <taxon>Bacillati</taxon>
        <taxon>Actinomycetota</taxon>
        <taxon>Actinomycetes</taxon>
        <taxon>Streptosporangiales</taxon>
        <taxon>Streptosporangiaceae</taxon>
        <taxon>Nonomuraea</taxon>
    </lineage>
</organism>
<dbReference type="InterPro" id="IPR007278">
    <property type="entry name" value="DUF397"/>
</dbReference>
<protein>
    <submittedName>
        <fullName evidence="2">DUF397 domain-containing protein</fullName>
    </submittedName>
</protein>
<reference evidence="2 3" key="1">
    <citation type="submission" date="2024-09" db="EMBL/GenBank/DDBJ databases">
        <authorList>
            <person name="Sun Q."/>
            <person name="Mori K."/>
        </authorList>
    </citation>
    <scope>NUCLEOTIDE SEQUENCE [LARGE SCALE GENOMIC DNA]</scope>
    <source>
        <strain evidence="2 3">CCM 3426</strain>
    </source>
</reference>
<feature type="domain" description="DUF397" evidence="1">
    <location>
        <begin position="13"/>
        <end position="63"/>
    </location>
</feature>
<accession>A0ABV5II14</accession>
<evidence type="ECO:0000259" key="1">
    <source>
        <dbReference type="Pfam" id="PF04149"/>
    </source>
</evidence>
<sequence>MTSDRPSVQAAPQWRAASRCNNGECVEVALLSPGRVGVRDNKNPGGPVLTFTTGEWDDFLRVIRQSR</sequence>
<evidence type="ECO:0000313" key="2">
    <source>
        <dbReference type="EMBL" id="MFB9204184.1"/>
    </source>
</evidence>
<comment type="caution">
    <text evidence="2">The sequence shown here is derived from an EMBL/GenBank/DDBJ whole genome shotgun (WGS) entry which is preliminary data.</text>
</comment>
<proteinExistence type="predicted"/>
<keyword evidence="3" id="KW-1185">Reference proteome</keyword>
<dbReference type="Proteomes" id="UP001589647">
    <property type="component" value="Unassembled WGS sequence"/>
</dbReference>
<name>A0ABV5II14_9ACTN</name>
<gene>
    <name evidence="2" type="ORF">ACFFV7_23525</name>
</gene>
<dbReference type="RefSeq" id="WP_189648965.1">
    <property type="nucleotide sequence ID" value="NZ_BMRC01000008.1"/>
</dbReference>
<dbReference type="Pfam" id="PF04149">
    <property type="entry name" value="DUF397"/>
    <property type="match status" value="1"/>
</dbReference>
<evidence type="ECO:0000313" key="3">
    <source>
        <dbReference type="Proteomes" id="UP001589647"/>
    </source>
</evidence>
<dbReference type="EMBL" id="JBHMEI010000016">
    <property type="protein sequence ID" value="MFB9204184.1"/>
    <property type="molecule type" value="Genomic_DNA"/>
</dbReference>